<gene>
    <name evidence="1" type="ORF">EYF80_011604</name>
</gene>
<comment type="caution">
    <text evidence="1">The sequence shown here is derived from an EMBL/GenBank/DDBJ whole genome shotgun (WGS) entry which is preliminary data.</text>
</comment>
<accession>A0A4Z2IJE0</accession>
<reference evidence="1 2" key="1">
    <citation type="submission" date="2019-03" db="EMBL/GenBank/DDBJ databases">
        <title>First draft genome of Liparis tanakae, snailfish: a comprehensive survey of snailfish specific genes.</title>
        <authorList>
            <person name="Kim W."/>
            <person name="Song I."/>
            <person name="Jeong J.-H."/>
            <person name="Kim D."/>
            <person name="Kim S."/>
            <person name="Ryu S."/>
            <person name="Song J.Y."/>
            <person name="Lee S.K."/>
        </authorList>
    </citation>
    <scope>NUCLEOTIDE SEQUENCE [LARGE SCALE GENOMIC DNA]</scope>
    <source>
        <tissue evidence="1">Muscle</tissue>
    </source>
</reference>
<name>A0A4Z2IJE0_9TELE</name>
<dbReference type="EMBL" id="SRLO01000076">
    <property type="protein sequence ID" value="TNN78099.1"/>
    <property type="molecule type" value="Genomic_DNA"/>
</dbReference>
<evidence type="ECO:0000313" key="1">
    <source>
        <dbReference type="EMBL" id="TNN78099.1"/>
    </source>
</evidence>
<dbReference type="AlphaFoldDB" id="A0A4Z2IJE0"/>
<protein>
    <submittedName>
        <fullName evidence="1">Uncharacterized protein</fullName>
    </submittedName>
</protein>
<proteinExistence type="predicted"/>
<organism evidence="1 2">
    <name type="scientific">Liparis tanakae</name>
    <name type="common">Tanaka's snailfish</name>
    <dbReference type="NCBI Taxonomy" id="230148"/>
    <lineage>
        <taxon>Eukaryota</taxon>
        <taxon>Metazoa</taxon>
        <taxon>Chordata</taxon>
        <taxon>Craniata</taxon>
        <taxon>Vertebrata</taxon>
        <taxon>Euteleostomi</taxon>
        <taxon>Actinopterygii</taxon>
        <taxon>Neopterygii</taxon>
        <taxon>Teleostei</taxon>
        <taxon>Neoteleostei</taxon>
        <taxon>Acanthomorphata</taxon>
        <taxon>Eupercaria</taxon>
        <taxon>Perciformes</taxon>
        <taxon>Cottioidei</taxon>
        <taxon>Cottales</taxon>
        <taxon>Liparidae</taxon>
        <taxon>Liparis</taxon>
    </lineage>
</organism>
<evidence type="ECO:0000313" key="2">
    <source>
        <dbReference type="Proteomes" id="UP000314294"/>
    </source>
</evidence>
<dbReference type="Proteomes" id="UP000314294">
    <property type="component" value="Unassembled WGS sequence"/>
</dbReference>
<keyword evidence="2" id="KW-1185">Reference proteome</keyword>
<sequence length="103" mass="11635">MCWLAQVTSTGLQSCSEGHTLQTEVRFHFICSNDIQNQSGSPHSQTEEIHIIKGLEKRPWTHSVINLLLTTEDGSLPTKAHFHSIDRHHALYSTPSRNDCIEV</sequence>